<dbReference type="SUPFAM" id="SSF55729">
    <property type="entry name" value="Acyl-CoA N-acyltransferases (Nat)"/>
    <property type="match status" value="1"/>
</dbReference>
<dbReference type="InterPro" id="IPR016181">
    <property type="entry name" value="Acyl_CoA_acyltransferase"/>
</dbReference>
<dbReference type="Pfam" id="PF13673">
    <property type="entry name" value="Acetyltransf_10"/>
    <property type="match status" value="1"/>
</dbReference>
<dbReference type="PROSITE" id="PS51186">
    <property type="entry name" value="GNAT"/>
    <property type="match status" value="1"/>
</dbReference>
<evidence type="ECO:0000313" key="5">
    <source>
        <dbReference type="Proteomes" id="UP000017834"/>
    </source>
</evidence>
<accession>A0ABP2ZTW3</accession>
<dbReference type="PANTHER" id="PTHR43877:SF2">
    <property type="entry name" value="AMINOALKYLPHOSPHONATE N-ACETYLTRANSFERASE-RELATED"/>
    <property type="match status" value="1"/>
</dbReference>
<comment type="caution">
    <text evidence="4">The sequence shown here is derived from an EMBL/GenBank/DDBJ whole genome shotgun (WGS) entry which is preliminary data.</text>
</comment>
<name>A0ABP2ZTW3_ENTCL</name>
<sequence length="163" mass="17892">MEIRLAQPNEAPAIWRVRNAAIRHGCKGVYADEVIAAWTPEAMPQGQVAMIIENPFYIALSEAGQPVATGFLDIATGSIEAIFTLPEWEGHGLATRIVNTLKQEALRRGFSRLTLAATPNARNFYQKRGFTVVRESVYHSKLAGADLQCIDMICDLAETSCKA</sequence>
<feature type="domain" description="N-acetyltransferase" evidence="3">
    <location>
        <begin position="1"/>
        <end position="157"/>
    </location>
</feature>
<dbReference type="CDD" id="cd04301">
    <property type="entry name" value="NAT_SF"/>
    <property type="match status" value="1"/>
</dbReference>
<reference evidence="4 5" key="1">
    <citation type="journal article" date="2014" name="Genome Announc.">
        <title>Draft Genome Sequence of Enterobacter cloacae Strain S611.</title>
        <authorList>
            <person name="Wang D."/>
            <person name="Han C.S."/>
            <person name="Dichosa A.E."/>
            <person name="Gleasner C.D."/>
            <person name="Johnson S.L."/>
            <person name="Daligault H.E."/>
            <person name="Davenport K.W."/>
            <person name="Li P.E."/>
            <person name="Pierson E.A."/>
            <person name="Pierson L.S.III."/>
        </authorList>
    </citation>
    <scope>NUCLEOTIDE SEQUENCE [LARGE SCALE GENOMIC DNA]</scope>
    <source>
        <strain evidence="4 5">S611</strain>
    </source>
</reference>
<keyword evidence="5" id="KW-1185">Reference proteome</keyword>
<gene>
    <name evidence="4" type="ORF">EDP2_1071</name>
</gene>
<evidence type="ECO:0000256" key="1">
    <source>
        <dbReference type="ARBA" id="ARBA00022679"/>
    </source>
</evidence>
<protein>
    <submittedName>
        <fullName evidence="4">FR47-like family protein</fullName>
    </submittedName>
</protein>
<organism evidence="4 5">
    <name type="scientific">Enterobacter cloacae S611</name>
    <dbReference type="NCBI Taxonomy" id="1399146"/>
    <lineage>
        <taxon>Bacteria</taxon>
        <taxon>Pseudomonadati</taxon>
        <taxon>Pseudomonadota</taxon>
        <taxon>Gammaproteobacteria</taxon>
        <taxon>Enterobacterales</taxon>
        <taxon>Enterobacteriaceae</taxon>
        <taxon>Enterobacter</taxon>
        <taxon>Enterobacter cloacae complex</taxon>
    </lineage>
</organism>
<dbReference type="Gene3D" id="3.40.630.30">
    <property type="match status" value="1"/>
</dbReference>
<proteinExistence type="predicted"/>
<dbReference type="InterPro" id="IPR050832">
    <property type="entry name" value="Bact_Acetyltransf"/>
</dbReference>
<dbReference type="PANTHER" id="PTHR43877">
    <property type="entry name" value="AMINOALKYLPHOSPHONATE N-ACETYLTRANSFERASE-RELATED-RELATED"/>
    <property type="match status" value="1"/>
</dbReference>
<keyword evidence="1" id="KW-0808">Transferase</keyword>
<dbReference type="EMBL" id="AXOM01000013">
    <property type="protein sequence ID" value="ESS59552.1"/>
    <property type="molecule type" value="Genomic_DNA"/>
</dbReference>
<evidence type="ECO:0000313" key="4">
    <source>
        <dbReference type="EMBL" id="ESS59552.1"/>
    </source>
</evidence>
<evidence type="ECO:0000259" key="3">
    <source>
        <dbReference type="PROSITE" id="PS51186"/>
    </source>
</evidence>
<dbReference type="Proteomes" id="UP000017834">
    <property type="component" value="Unassembled WGS sequence"/>
</dbReference>
<evidence type="ECO:0000256" key="2">
    <source>
        <dbReference type="ARBA" id="ARBA00023315"/>
    </source>
</evidence>
<keyword evidence="2" id="KW-0012">Acyltransferase</keyword>
<dbReference type="InterPro" id="IPR000182">
    <property type="entry name" value="GNAT_dom"/>
</dbReference>